<dbReference type="EMBL" id="MHWW01000015">
    <property type="protein sequence ID" value="OHB14716.1"/>
    <property type="molecule type" value="Genomic_DNA"/>
</dbReference>
<name>A0A1G2UZB6_9BACT</name>
<protein>
    <submittedName>
        <fullName evidence="1">Uncharacterized protein</fullName>
    </submittedName>
</protein>
<gene>
    <name evidence="1" type="ORF">A2431_01290</name>
</gene>
<organism evidence="1 2">
    <name type="scientific">Candidatus Zambryskibacteria bacterium RIFOXYC1_FULL_39_10</name>
    <dbReference type="NCBI Taxonomy" id="1802779"/>
    <lineage>
        <taxon>Bacteria</taxon>
        <taxon>Candidatus Zambryskiibacteriota</taxon>
    </lineage>
</organism>
<reference evidence="1 2" key="1">
    <citation type="journal article" date="2016" name="Nat. Commun.">
        <title>Thousands of microbial genomes shed light on interconnected biogeochemical processes in an aquifer system.</title>
        <authorList>
            <person name="Anantharaman K."/>
            <person name="Brown C.T."/>
            <person name="Hug L.A."/>
            <person name="Sharon I."/>
            <person name="Castelle C.J."/>
            <person name="Probst A.J."/>
            <person name="Thomas B.C."/>
            <person name="Singh A."/>
            <person name="Wilkins M.J."/>
            <person name="Karaoz U."/>
            <person name="Brodie E.L."/>
            <person name="Williams K.H."/>
            <person name="Hubbard S.S."/>
            <person name="Banfield J.F."/>
        </authorList>
    </citation>
    <scope>NUCLEOTIDE SEQUENCE [LARGE SCALE GENOMIC DNA]</scope>
</reference>
<feature type="non-terminal residue" evidence="1">
    <location>
        <position position="290"/>
    </location>
</feature>
<dbReference type="Proteomes" id="UP000177697">
    <property type="component" value="Unassembled WGS sequence"/>
</dbReference>
<proteinExistence type="predicted"/>
<dbReference type="AlphaFoldDB" id="A0A1G2UZB6"/>
<comment type="caution">
    <text evidence="1">The sequence shown here is derived from an EMBL/GenBank/DDBJ whole genome shotgun (WGS) entry which is preliminary data.</text>
</comment>
<sequence length="290" mass="32204">MGRGVLSDAAYNRVASKAKAAGSATHAGEERRRMGLGLDPLVDPAGHGLIRRSLSWLEPKDDHFILLRGVAILEETRLDTTGSMGNNVEIAMKVLPTTYKLLATGKNAVLQRYDTQMITSIFGDEQDECLLARSQAEMDDRIAEQMTLMPPRNNGWGNGKEDPQYGLFAGAYLTQNSINDYELKGYDFTISDEPVPDYIDEGNLIRVFGPTVFEKVVENGHSMSKKEIPNTKQVVTDLLKRAHAFFLYVETGHHCAGVWERLFGRERVITIPNPQFLPYVKTAAIGLTEG</sequence>
<evidence type="ECO:0000313" key="1">
    <source>
        <dbReference type="EMBL" id="OHB14716.1"/>
    </source>
</evidence>
<evidence type="ECO:0000313" key="2">
    <source>
        <dbReference type="Proteomes" id="UP000177697"/>
    </source>
</evidence>
<accession>A0A1G2UZB6</accession>